<keyword evidence="5" id="KW-0949">S-adenosyl-L-methionine</keyword>
<dbReference type="PANTHER" id="PTHR24422">
    <property type="entry name" value="CHEMOTAXIS PROTEIN METHYLTRANSFERASE"/>
    <property type="match status" value="1"/>
</dbReference>
<dbReference type="Gene3D" id="1.10.155.10">
    <property type="entry name" value="Chemotaxis receptor methyltransferase CheR, N-terminal domain"/>
    <property type="match status" value="1"/>
</dbReference>
<dbReference type="Pfam" id="PF03705">
    <property type="entry name" value="CheR_N"/>
    <property type="match status" value="1"/>
</dbReference>
<dbReference type="PRINTS" id="PR00996">
    <property type="entry name" value="CHERMTFRASE"/>
</dbReference>
<dbReference type="RefSeq" id="WP_093141243.1">
    <property type="nucleotide sequence ID" value="NZ_FOXF01000010.1"/>
</dbReference>
<dbReference type="InterPro" id="IPR000780">
    <property type="entry name" value="CheR_MeTrfase"/>
</dbReference>
<dbReference type="Gene3D" id="3.40.50.150">
    <property type="entry name" value="Vaccinia Virus protein VP39"/>
    <property type="match status" value="1"/>
</dbReference>
<dbReference type="EMBL" id="FOXF01000010">
    <property type="protein sequence ID" value="SFP24419.1"/>
    <property type="molecule type" value="Genomic_DNA"/>
</dbReference>
<evidence type="ECO:0000313" key="8">
    <source>
        <dbReference type="Proteomes" id="UP000243745"/>
    </source>
</evidence>
<keyword evidence="3 7" id="KW-0489">Methyltransferase</keyword>
<dbReference type="GO" id="GO:0032259">
    <property type="term" value="P:methylation"/>
    <property type="evidence" value="ECO:0007669"/>
    <property type="project" value="UniProtKB-KW"/>
</dbReference>
<organism evidence="7 8">
    <name type="scientific">Ruminobacter amylophilus</name>
    <dbReference type="NCBI Taxonomy" id="867"/>
    <lineage>
        <taxon>Bacteria</taxon>
        <taxon>Pseudomonadati</taxon>
        <taxon>Pseudomonadota</taxon>
        <taxon>Gammaproteobacteria</taxon>
        <taxon>Aeromonadales</taxon>
        <taxon>Succinivibrionaceae</taxon>
        <taxon>Ruminobacter</taxon>
    </lineage>
</organism>
<feature type="domain" description="CheR-type methyltransferase" evidence="6">
    <location>
        <begin position="1"/>
        <end position="283"/>
    </location>
</feature>
<reference evidence="7 8" key="1">
    <citation type="submission" date="2016-10" db="EMBL/GenBank/DDBJ databases">
        <authorList>
            <person name="Varghese N."/>
            <person name="Submissions S."/>
        </authorList>
    </citation>
    <scope>NUCLEOTIDE SEQUENCE [LARGE SCALE GENOMIC DNA]</scope>
    <source>
        <strain evidence="7 8">DSM 1361</strain>
    </source>
</reference>
<evidence type="ECO:0000256" key="1">
    <source>
        <dbReference type="ARBA" id="ARBA00001541"/>
    </source>
</evidence>
<evidence type="ECO:0000256" key="4">
    <source>
        <dbReference type="ARBA" id="ARBA00022679"/>
    </source>
</evidence>
<dbReference type="GO" id="GO:0008983">
    <property type="term" value="F:protein-glutamate O-methyltransferase activity"/>
    <property type="evidence" value="ECO:0007669"/>
    <property type="project" value="UniProtKB-EC"/>
</dbReference>
<dbReference type="InterPro" id="IPR022641">
    <property type="entry name" value="CheR_N"/>
</dbReference>
<dbReference type="PROSITE" id="PS50123">
    <property type="entry name" value="CHER"/>
    <property type="match status" value="1"/>
</dbReference>
<dbReference type="EC" id="2.1.1.80" evidence="2"/>
<evidence type="ECO:0000313" key="7">
    <source>
        <dbReference type="EMBL" id="SFP24419.1"/>
    </source>
</evidence>
<evidence type="ECO:0000259" key="6">
    <source>
        <dbReference type="PROSITE" id="PS50123"/>
    </source>
</evidence>
<sequence>MEDEYLGITQKNYALFCDFLKNNSGVDLKSNRAYLVNSRLSPLIDAFGCKNLNEFISKILISNDAQMKKSVIEAMVTHESKWFRDGYPFEFLLQNIIPSVKDKSKDVKIWCAGCSRGQEPYSIAMSILSNCISLRGLPVSRIRIFATDLSMAVLNFARDGVYSATDLSRGLDDRYIKSFFIPVDHSCTQYRISDEVKSMVSFRHHNLVNTENRPFLGKCDAIFCRNVMIYFDSETKIKVLNHLKGSLKTGGYLILGSSEFIPEEVSDMEMRRFSNGVVYQKVT</sequence>
<comment type="catalytic activity">
    <reaction evidence="1">
        <text>L-glutamyl-[protein] + S-adenosyl-L-methionine = [protein]-L-glutamate 5-O-methyl ester + S-adenosyl-L-homocysteine</text>
        <dbReference type="Rhea" id="RHEA:24452"/>
        <dbReference type="Rhea" id="RHEA-COMP:10208"/>
        <dbReference type="Rhea" id="RHEA-COMP:10311"/>
        <dbReference type="ChEBI" id="CHEBI:29973"/>
        <dbReference type="ChEBI" id="CHEBI:57856"/>
        <dbReference type="ChEBI" id="CHEBI:59789"/>
        <dbReference type="ChEBI" id="CHEBI:82795"/>
        <dbReference type="EC" id="2.1.1.80"/>
    </reaction>
</comment>
<gene>
    <name evidence="7" type="ORF">SAMN02910344_00854</name>
</gene>
<evidence type="ECO:0000256" key="3">
    <source>
        <dbReference type="ARBA" id="ARBA00022603"/>
    </source>
</evidence>
<dbReference type="Pfam" id="PF01739">
    <property type="entry name" value="CheR"/>
    <property type="match status" value="1"/>
</dbReference>
<dbReference type="SUPFAM" id="SSF47757">
    <property type="entry name" value="Chemotaxis receptor methyltransferase CheR, N-terminal domain"/>
    <property type="match status" value="1"/>
</dbReference>
<keyword evidence="8" id="KW-1185">Reference proteome</keyword>
<dbReference type="InterPro" id="IPR050903">
    <property type="entry name" value="Bact_Chemotaxis_MeTrfase"/>
</dbReference>
<dbReference type="InterPro" id="IPR029063">
    <property type="entry name" value="SAM-dependent_MTases_sf"/>
</dbReference>
<dbReference type="OrthoDB" id="9816309at2"/>
<dbReference type="SMART" id="SM00138">
    <property type="entry name" value="MeTrc"/>
    <property type="match status" value="1"/>
</dbReference>
<dbReference type="InterPro" id="IPR036804">
    <property type="entry name" value="CheR_N_sf"/>
</dbReference>
<dbReference type="InterPro" id="IPR022642">
    <property type="entry name" value="CheR_C"/>
</dbReference>
<dbReference type="SUPFAM" id="SSF53335">
    <property type="entry name" value="S-adenosyl-L-methionine-dependent methyltransferases"/>
    <property type="match status" value="1"/>
</dbReference>
<evidence type="ECO:0000256" key="5">
    <source>
        <dbReference type="ARBA" id="ARBA00022691"/>
    </source>
</evidence>
<evidence type="ECO:0000256" key="2">
    <source>
        <dbReference type="ARBA" id="ARBA00012534"/>
    </source>
</evidence>
<proteinExistence type="predicted"/>
<keyword evidence="4 7" id="KW-0808">Transferase</keyword>
<protein>
    <recommendedName>
        <fullName evidence="2">protein-glutamate O-methyltransferase</fullName>
        <ecNumber evidence="2">2.1.1.80</ecNumber>
    </recommendedName>
</protein>
<dbReference type="PANTHER" id="PTHR24422:SF21">
    <property type="entry name" value="CHEMOTAXIS PROTEIN METHYLTRANSFERASE 1"/>
    <property type="match status" value="1"/>
</dbReference>
<accession>A0A662ZJG9</accession>
<name>A0A662ZJG9_9GAMM</name>
<dbReference type="Proteomes" id="UP000243745">
    <property type="component" value="Unassembled WGS sequence"/>
</dbReference>
<dbReference type="AlphaFoldDB" id="A0A662ZJG9"/>